<evidence type="ECO:0000313" key="3">
    <source>
        <dbReference type="Proteomes" id="UP000446866"/>
    </source>
</evidence>
<keyword evidence="3" id="KW-1185">Reference proteome</keyword>
<reference evidence="2 3" key="1">
    <citation type="submission" date="2018-08" db="EMBL/GenBank/DDBJ databases">
        <title>Murine metabolic-syndrome-specific gut microbial biobank.</title>
        <authorList>
            <person name="Liu C."/>
        </authorList>
    </citation>
    <scope>NUCLEOTIDE SEQUENCE [LARGE SCALE GENOMIC DNA]</scope>
    <source>
        <strain evidence="2 3">28</strain>
    </source>
</reference>
<feature type="transmembrane region" description="Helical" evidence="1">
    <location>
        <begin position="60"/>
        <end position="77"/>
    </location>
</feature>
<proteinExistence type="predicted"/>
<keyword evidence="1" id="KW-0472">Membrane</keyword>
<sequence>MSNRETQEYIKQLKKKNRWKSAKEYSNKEVAEYVERRKHDYRSREEIEDVERWEKVKGKLILMLFAAGVLLLIAFSLKEIM</sequence>
<accession>A0A845QJS0</accession>
<dbReference type="EMBL" id="QXWK01000010">
    <property type="protein sequence ID" value="NBH61285.1"/>
    <property type="molecule type" value="Genomic_DNA"/>
</dbReference>
<name>A0A845QJS0_9FIRM</name>
<organism evidence="2 3">
    <name type="scientific">Anaerotruncus colihominis</name>
    <dbReference type="NCBI Taxonomy" id="169435"/>
    <lineage>
        <taxon>Bacteria</taxon>
        <taxon>Bacillati</taxon>
        <taxon>Bacillota</taxon>
        <taxon>Clostridia</taxon>
        <taxon>Eubacteriales</taxon>
        <taxon>Oscillospiraceae</taxon>
        <taxon>Anaerotruncus</taxon>
    </lineage>
</organism>
<dbReference type="Proteomes" id="UP000446866">
    <property type="component" value="Unassembled WGS sequence"/>
</dbReference>
<comment type="caution">
    <text evidence="2">The sequence shown here is derived from an EMBL/GenBank/DDBJ whole genome shotgun (WGS) entry which is preliminary data.</text>
</comment>
<gene>
    <name evidence="2" type="ORF">D0435_06425</name>
</gene>
<dbReference type="AlphaFoldDB" id="A0A845QJS0"/>
<dbReference type="RefSeq" id="WP_160201566.1">
    <property type="nucleotide sequence ID" value="NZ_QXWK01000010.1"/>
</dbReference>
<keyword evidence="1" id="KW-1133">Transmembrane helix</keyword>
<evidence type="ECO:0000256" key="1">
    <source>
        <dbReference type="SAM" id="Phobius"/>
    </source>
</evidence>
<evidence type="ECO:0000313" key="2">
    <source>
        <dbReference type="EMBL" id="NBH61285.1"/>
    </source>
</evidence>
<keyword evidence="1" id="KW-0812">Transmembrane</keyword>
<protein>
    <submittedName>
        <fullName evidence="2">Uncharacterized protein</fullName>
    </submittedName>
</protein>